<sequence length="152" mass="17292">MRARFEYKFSMMDNRERRSVRRLPETSLDRALQDFCAYLNEAPNSSSTTHDYALEAHETEPTDTDVLSVLCSATGKLAEDSAMMEKVKFGFEFQQYLDKAIALCADSYEFLHMRGRFEYQVSTLGAVERTLARALGSLPNTSLERALQDLLA</sequence>
<dbReference type="InterPro" id="IPR049039">
    <property type="entry name" value="RMD1-3_a_helical_rpt"/>
</dbReference>
<dbReference type="Proteomes" id="UP000230423">
    <property type="component" value="Unassembled WGS sequence"/>
</dbReference>
<keyword evidence="2" id="KW-1185">Reference proteome</keyword>
<organism evidence="1 2">
    <name type="scientific">Teladorsagia circumcincta</name>
    <name type="common">Brown stomach worm</name>
    <name type="synonym">Ostertagia circumcincta</name>
    <dbReference type="NCBI Taxonomy" id="45464"/>
    <lineage>
        <taxon>Eukaryota</taxon>
        <taxon>Metazoa</taxon>
        <taxon>Ecdysozoa</taxon>
        <taxon>Nematoda</taxon>
        <taxon>Chromadorea</taxon>
        <taxon>Rhabditida</taxon>
        <taxon>Rhabditina</taxon>
        <taxon>Rhabditomorpha</taxon>
        <taxon>Strongyloidea</taxon>
        <taxon>Trichostrongylidae</taxon>
        <taxon>Teladorsagia</taxon>
    </lineage>
</organism>
<dbReference type="Pfam" id="PF21033">
    <property type="entry name" value="RMD1-3"/>
    <property type="match status" value="1"/>
</dbReference>
<dbReference type="OrthoDB" id="5838873at2759"/>
<name>A0A2G9U8L1_TELCI</name>
<accession>A0A2G9U8L1</accession>
<dbReference type="EMBL" id="KZ348206">
    <property type="protein sequence ID" value="PIO66528.1"/>
    <property type="molecule type" value="Genomic_DNA"/>
</dbReference>
<feature type="non-terminal residue" evidence="1">
    <location>
        <position position="152"/>
    </location>
</feature>
<evidence type="ECO:0000313" key="2">
    <source>
        <dbReference type="Proteomes" id="UP000230423"/>
    </source>
</evidence>
<gene>
    <name evidence="1" type="ORF">TELCIR_11754</name>
</gene>
<evidence type="ECO:0000313" key="1">
    <source>
        <dbReference type="EMBL" id="PIO66528.1"/>
    </source>
</evidence>
<reference evidence="1 2" key="1">
    <citation type="submission" date="2015-09" db="EMBL/GenBank/DDBJ databases">
        <title>Draft genome of the parasitic nematode Teladorsagia circumcincta isolate WARC Sus (inbred).</title>
        <authorList>
            <person name="Mitreva M."/>
        </authorList>
    </citation>
    <scope>NUCLEOTIDE SEQUENCE [LARGE SCALE GENOMIC DNA]</scope>
    <source>
        <strain evidence="1 2">S</strain>
    </source>
</reference>
<protein>
    <submittedName>
        <fullName evidence="1">Uncharacterized protein</fullName>
    </submittedName>
</protein>
<dbReference type="AlphaFoldDB" id="A0A2G9U8L1"/>
<proteinExistence type="predicted"/>